<accession>A0A0E9S311</accession>
<protein>
    <submittedName>
        <fullName evidence="1">Uncharacterized protein</fullName>
    </submittedName>
</protein>
<reference evidence="1" key="1">
    <citation type="submission" date="2014-11" db="EMBL/GenBank/DDBJ databases">
        <authorList>
            <person name="Amaro Gonzalez C."/>
        </authorList>
    </citation>
    <scope>NUCLEOTIDE SEQUENCE</scope>
</reference>
<sequence length="49" mass="5613">MMILRLCSTLRTRSSTYPASPCSKGVLNETDIFNMLRTDMSSFPFIYIC</sequence>
<reference evidence="1" key="2">
    <citation type="journal article" date="2015" name="Fish Shellfish Immunol.">
        <title>Early steps in the European eel (Anguilla anguilla)-Vibrio vulnificus interaction in the gills: Role of the RtxA13 toxin.</title>
        <authorList>
            <person name="Callol A."/>
            <person name="Pajuelo D."/>
            <person name="Ebbesson L."/>
            <person name="Teles M."/>
            <person name="MacKenzie S."/>
            <person name="Amaro C."/>
        </authorList>
    </citation>
    <scope>NUCLEOTIDE SEQUENCE</scope>
</reference>
<dbReference type="AlphaFoldDB" id="A0A0E9S311"/>
<organism evidence="1">
    <name type="scientific">Anguilla anguilla</name>
    <name type="common">European freshwater eel</name>
    <name type="synonym">Muraena anguilla</name>
    <dbReference type="NCBI Taxonomy" id="7936"/>
    <lineage>
        <taxon>Eukaryota</taxon>
        <taxon>Metazoa</taxon>
        <taxon>Chordata</taxon>
        <taxon>Craniata</taxon>
        <taxon>Vertebrata</taxon>
        <taxon>Euteleostomi</taxon>
        <taxon>Actinopterygii</taxon>
        <taxon>Neopterygii</taxon>
        <taxon>Teleostei</taxon>
        <taxon>Anguilliformes</taxon>
        <taxon>Anguillidae</taxon>
        <taxon>Anguilla</taxon>
    </lineage>
</organism>
<evidence type="ECO:0000313" key="1">
    <source>
        <dbReference type="EMBL" id="JAH35779.1"/>
    </source>
</evidence>
<proteinExistence type="predicted"/>
<dbReference type="EMBL" id="GBXM01072798">
    <property type="protein sequence ID" value="JAH35779.1"/>
    <property type="molecule type" value="Transcribed_RNA"/>
</dbReference>
<name>A0A0E9S311_ANGAN</name>